<comment type="caution">
    <text evidence="8">The sequence shown here is derived from an EMBL/GenBank/DDBJ whole genome shotgun (WGS) entry which is preliminary data.</text>
</comment>
<dbReference type="EMBL" id="VBAM01000041">
    <property type="protein sequence ID" value="TMJ15860.1"/>
    <property type="molecule type" value="Genomic_DNA"/>
</dbReference>
<feature type="transmembrane region" description="Helical" evidence="6">
    <location>
        <begin position="235"/>
        <end position="256"/>
    </location>
</feature>
<dbReference type="NCBIfam" id="TIGR04259">
    <property type="entry name" value="oxa_formateAnti"/>
    <property type="match status" value="1"/>
</dbReference>
<gene>
    <name evidence="8" type="primary">oxlT</name>
    <name evidence="8" type="ORF">E6H02_01575</name>
</gene>
<feature type="transmembrane region" description="Helical" evidence="6">
    <location>
        <begin position="268"/>
        <end position="286"/>
    </location>
</feature>
<dbReference type="PROSITE" id="PS50850">
    <property type="entry name" value="MFS"/>
    <property type="match status" value="1"/>
</dbReference>
<dbReference type="PANTHER" id="PTHR43385">
    <property type="entry name" value="RIBOFLAVIN TRANSPORTER RIBJ"/>
    <property type="match status" value="1"/>
</dbReference>
<evidence type="ECO:0000313" key="8">
    <source>
        <dbReference type="EMBL" id="TMJ15860.1"/>
    </source>
</evidence>
<feature type="transmembrane region" description="Helical" evidence="6">
    <location>
        <begin position="59"/>
        <end position="79"/>
    </location>
</feature>
<dbReference type="InterPro" id="IPR011701">
    <property type="entry name" value="MFS"/>
</dbReference>
<evidence type="ECO:0000256" key="1">
    <source>
        <dbReference type="ARBA" id="ARBA00004651"/>
    </source>
</evidence>
<organism evidence="8 9">
    <name type="scientific">Candidatus Segetimicrobium genomatis</name>
    <dbReference type="NCBI Taxonomy" id="2569760"/>
    <lineage>
        <taxon>Bacteria</taxon>
        <taxon>Bacillati</taxon>
        <taxon>Candidatus Sysuimicrobiota</taxon>
        <taxon>Candidatus Sysuimicrobiia</taxon>
        <taxon>Candidatus Sysuimicrobiales</taxon>
        <taxon>Candidatus Segetimicrobiaceae</taxon>
        <taxon>Candidatus Segetimicrobium</taxon>
    </lineage>
</organism>
<feature type="transmembrane region" description="Helical" evidence="6">
    <location>
        <begin position="19"/>
        <end position="39"/>
    </location>
</feature>
<evidence type="ECO:0000259" key="7">
    <source>
        <dbReference type="PROSITE" id="PS50850"/>
    </source>
</evidence>
<dbReference type="CDD" id="cd17353">
    <property type="entry name" value="MFS_OFA_like"/>
    <property type="match status" value="1"/>
</dbReference>
<feature type="transmembrane region" description="Helical" evidence="6">
    <location>
        <begin position="112"/>
        <end position="132"/>
    </location>
</feature>
<keyword evidence="5 6" id="KW-0472">Membrane</keyword>
<dbReference type="Gene3D" id="1.20.1250.20">
    <property type="entry name" value="MFS general substrate transporter like domains"/>
    <property type="match status" value="2"/>
</dbReference>
<dbReference type="GO" id="GO:0005886">
    <property type="term" value="C:plasma membrane"/>
    <property type="evidence" value="ECO:0007669"/>
    <property type="project" value="UniProtKB-SubCell"/>
</dbReference>
<keyword evidence="3 6" id="KW-0812">Transmembrane</keyword>
<protein>
    <submittedName>
        <fullName evidence="8">Oxalate/formate MFS antiporter</fullName>
    </submittedName>
</protein>
<feature type="transmembrane region" description="Helical" evidence="6">
    <location>
        <begin position="329"/>
        <end position="349"/>
    </location>
</feature>
<feature type="transmembrane region" description="Helical" evidence="6">
    <location>
        <begin position="176"/>
        <end position="197"/>
    </location>
</feature>
<dbReference type="AlphaFoldDB" id="A0A537M6F1"/>
<feature type="transmembrane region" description="Helical" evidence="6">
    <location>
        <begin position="394"/>
        <end position="416"/>
    </location>
</feature>
<feature type="transmembrane region" description="Helical" evidence="6">
    <location>
        <begin position="86"/>
        <end position="106"/>
    </location>
</feature>
<dbReference type="PANTHER" id="PTHR43385:SF1">
    <property type="entry name" value="RIBOFLAVIN TRANSPORTER RIBJ"/>
    <property type="match status" value="1"/>
</dbReference>
<sequence>MSTAVAGARSQEWLMKYRWWILVAAVIAQIPNANLQYAWTLFPSHMVDEGLGKLSRVQGIFALFVLLETWLVPFDGWLVDRFGPRILTLVGGVLIGLSWVMCSTVHTLGGMLFWYGIVGGIGAGIIYGATVATALKWFSDHRGLAAGLVAAGFGAGAALSVAPISSVIKAAGYRHAFLEFGIIQGIIVIIAALFLAAPPEGFKVTGAAMQRASRRLRQAAQDSTWGEMLRTPHFWVMYVMMVLVGGSGLMATAQLGPIAKSFKIDNVVVLWGMTALVLALQVDRVLNGITRPIWGWISDHIGRENSMFIAFGIQGFAILWLLSTLSHPIWFVVSSGAAFFFWGEMYSLFPAMIGDLYGRKNAGANYGLLYTAKGVASIWAGPVAAGMFEAQHSWTMVFWIAAIANFIASAMALFVLKRMSLPKPVLTPRMVPATGGGGE</sequence>
<keyword evidence="4 6" id="KW-1133">Transmembrane helix</keyword>
<proteinExistence type="predicted"/>
<evidence type="ECO:0000313" key="9">
    <source>
        <dbReference type="Proteomes" id="UP000320393"/>
    </source>
</evidence>
<dbReference type="InterPro" id="IPR026355">
    <property type="entry name" value="Oxa/Form_antiport"/>
</dbReference>
<evidence type="ECO:0000256" key="2">
    <source>
        <dbReference type="ARBA" id="ARBA00022448"/>
    </source>
</evidence>
<dbReference type="InterPro" id="IPR020846">
    <property type="entry name" value="MFS_dom"/>
</dbReference>
<name>A0A537M6F1_9BACT</name>
<dbReference type="InterPro" id="IPR052983">
    <property type="entry name" value="MFS_Riboflavin_Transporter"/>
</dbReference>
<dbReference type="Proteomes" id="UP000320393">
    <property type="component" value="Unassembled WGS sequence"/>
</dbReference>
<accession>A0A537M6F1</accession>
<reference evidence="8 9" key="1">
    <citation type="journal article" date="2019" name="Nat. Microbiol.">
        <title>Mediterranean grassland soil C-N compound turnover is dependent on rainfall and depth, and is mediated by genomically divergent microorganisms.</title>
        <authorList>
            <person name="Diamond S."/>
            <person name="Andeer P.F."/>
            <person name="Li Z."/>
            <person name="Crits-Christoph A."/>
            <person name="Burstein D."/>
            <person name="Anantharaman K."/>
            <person name="Lane K.R."/>
            <person name="Thomas B.C."/>
            <person name="Pan C."/>
            <person name="Northen T.R."/>
            <person name="Banfield J.F."/>
        </authorList>
    </citation>
    <scope>NUCLEOTIDE SEQUENCE [LARGE SCALE GENOMIC DNA]</scope>
    <source>
        <strain evidence="8">NP_5</strain>
    </source>
</reference>
<feature type="transmembrane region" description="Helical" evidence="6">
    <location>
        <begin position="370"/>
        <end position="388"/>
    </location>
</feature>
<evidence type="ECO:0000256" key="6">
    <source>
        <dbReference type="SAM" id="Phobius"/>
    </source>
</evidence>
<dbReference type="InterPro" id="IPR036259">
    <property type="entry name" value="MFS_trans_sf"/>
</dbReference>
<evidence type="ECO:0000256" key="5">
    <source>
        <dbReference type="ARBA" id="ARBA00023136"/>
    </source>
</evidence>
<feature type="domain" description="Major facilitator superfamily (MFS) profile" evidence="7">
    <location>
        <begin position="1"/>
        <end position="420"/>
    </location>
</feature>
<comment type="subcellular location">
    <subcellularLocation>
        <location evidence="1">Cell membrane</location>
        <topology evidence="1">Multi-pass membrane protein</topology>
    </subcellularLocation>
</comment>
<evidence type="ECO:0000256" key="3">
    <source>
        <dbReference type="ARBA" id="ARBA00022692"/>
    </source>
</evidence>
<dbReference type="Pfam" id="PF07690">
    <property type="entry name" value="MFS_1"/>
    <property type="match status" value="1"/>
</dbReference>
<feature type="transmembrane region" description="Helical" evidence="6">
    <location>
        <begin position="307"/>
        <end position="323"/>
    </location>
</feature>
<keyword evidence="2" id="KW-0813">Transport</keyword>
<dbReference type="GO" id="GO:0019531">
    <property type="term" value="F:oxalate transmembrane transporter activity"/>
    <property type="evidence" value="ECO:0007669"/>
    <property type="project" value="InterPro"/>
</dbReference>
<evidence type="ECO:0000256" key="4">
    <source>
        <dbReference type="ARBA" id="ARBA00022989"/>
    </source>
</evidence>
<feature type="transmembrane region" description="Helical" evidence="6">
    <location>
        <begin position="144"/>
        <end position="164"/>
    </location>
</feature>
<dbReference type="SUPFAM" id="SSF103473">
    <property type="entry name" value="MFS general substrate transporter"/>
    <property type="match status" value="1"/>
</dbReference>